<dbReference type="AlphaFoldDB" id="A0A834JGB2"/>
<gene>
    <name evidence="2" type="ORF">HZH66_010601</name>
</gene>
<evidence type="ECO:0000256" key="1">
    <source>
        <dbReference type="SAM" id="MobiDB-lite"/>
    </source>
</evidence>
<protein>
    <submittedName>
        <fullName evidence="2">Uncharacterized protein</fullName>
    </submittedName>
</protein>
<proteinExistence type="predicted"/>
<feature type="region of interest" description="Disordered" evidence="1">
    <location>
        <begin position="1"/>
        <end position="48"/>
    </location>
</feature>
<dbReference type="Proteomes" id="UP000614350">
    <property type="component" value="Unassembled WGS sequence"/>
</dbReference>
<keyword evidence="3" id="KW-1185">Reference proteome</keyword>
<organism evidence="2 3">
    <name type="scientific">Vespula vulgaris</name>
    <name type="common">Yellow jacket</name>
    <name type="synonym">Wasp</name>
    <dbReference type="NCBI Taxonomy" id="7454"/>
    <lineage>
        <taxon>Eukaryota</taxon>
        <taxon>Metazoa</taxon>
        <taxon>Ecdysozoa</taxon>
        <taxon>Arthropoda</taxon>
        <taxon>Hexapoda</taxon>
        <taxon>Insecta</taxon>
        <taxon>Pterygota</taxon>
        <taxon>Neoptera</taxon>
        <taxon>Endopterygota</taxon>
        <taxon>Hymenoptera</taxon>
        <taxon>Apocrita</taxon>
        <taxon>Aculeata</taxon>
        <taxon>Vespoidea</taxon>
        <taxon>Vespidae</taxon>
        <taxon>Vespinae</taxon>
        <taxon>Vespula</taxon>
    </lineage>
</organism>
<name>A0A834JGB2_VESVU</name>
<evidence type="ECO:0000313" key="2">
    <source>
        <dbReference type="EMBL" id="KAF7387834.1"/>
    </source>
</evidence>
<dbReference type="EMBL" id="JACSEA010000012">
    <property type="protein sequence ID" value="KAF7387834.1"/>
    <property type="molecule type" value="Genomic_DNA"/>
</dbReference>
<evidence type="ECO:0000313" key="3">
    <source>
        <dbReference type="Proteomes" id="UP000614350"/>
    </source>
</evidence>
<sequence length="117" mass="13646">MFHETEDIDDYEDNDDDDDDDDDVDDDDDDDDNDDDDDDDNDDKKRNEILETEFEGLATDCELQVRFLRAVTGGSIPERNFISAPYELATRGLRARVPSFPELDRRRYYKDNPGRIS</sequence>
<feature type="compositionally biased region" description="Acidic residues" evidence="1">
    <location>
        <begin position="1"/>
        <end position="41"/>
    </location>
</feature>
<accession>A0A834JGB2</accession>
<comment type="caution">
    <text evidence="2">The sequence shown here is derived from an EMBL/GenBank/DDBJ whole genome shotgun (WGS) entry which is preliminary data.</text>
</comment>
<reference evidence="2" key="1">
    <citation type="journal article" date="2020" name="G3 (Bethesda)">
        <title>High-Quality Assemblies for Three Invasive Social Wasps from the &lt;i&gt;Vespula&lt;/i&gt; Genus.</title>
        <authorList>
            <person name="Harrop T.W.R."/>
            <person name="Guhlin J."/>
            <person name="McLaughlin G.M."/>
            <person name="Permina E."/>
            <person name="Stockwell P."/>
            <person name="Gilligan J."/>
            <person name="Le Lec M.F."/>
            <person name="Gruber M.A.M."/>
            <person name="Quinn O."/>
            <person name="Lovegrove M."/>
            <person name="Duncan E.J."/>
            <person name="Remnant E.J."/>
            <person name="Van Eeckhoven J."/>
            <person name="Graham B."/>
            <person name="Knapp R.A."/>
            <person name="Langford K.W."/>
            <person name="Kronenberg Z."/>
            <person name="Press M.O."/>
            <person name="Eacker S.M."/>
            <person name="Wilson-Rankin E.E."/>
            <person name="Purcell J."/>
            <person name="Lester P.J."/>
            <person name="Dearden P.K."/>
        </authorList>
    </citation>
    <scope>NUCLEOTIDE SEQUENCE</scope>
    <source>
        <strain evidence="2">Marl-1</strain>
    </source>
</reference>